<evidence type="ECO:0000313" key="2">
    <source>
        <dbReference type="Proteomes" id="UP000197781"/>
    </source>
</evidence>
<protein>
    <submittedName>
        <fullName evidence="1">Uncharacterized protein</fullName>
    </submittedName>
</protein>
<proteinExistence type="predicted"/>
<name>A0A220MF07_9BACL</name>
<dbReference type="EMBL" id="CP018145">
    <property type="protein sequence ID" value="ASJ53542.1"/>
    <property type="molecule type" value="Genomic_DNA"/>
</dbReference>
<reference evidence="1 2" key="1">
    <citation type="submission" date="2016-11" db="EMBL/GenBank/DDBJ databases">
        <authorList>
            <person name="Jaros S."/>
            <person name="Januszkiewicz K."/>
            <person name="Wedrychowicz H."/>
        </authorList>
    </citation>
    <scope>NUCLEOTIDE SEQUENCE [LARGE SCALE GENOMIC DNA]</scope>
    <source>
        <strain evidence="1 2">NF2</strain>
    </source>
</reference>
<dbReference type="KEGG" id="bfm:BP422_08200"/>
<dbReference type="AlphaFoldDB" id="A0A220MF07"/>
<accession>A0A220MF07</accession>
<dbReference type="Proteomes" id="UP000197781">
    <property type="component" value="Chromosome"/>
</dbReference>
<organism evidence="1 2">
    <name type="scientific">Brevibacillus formosus</name>
    <dbReference type="NCBI Taxonomy" id="54913"/>
    <lineage>
        <taxon>Bacteria</taxon>
        <taxon>Bacillati</taxon>
        <taxon>Bacillota</taxon>
        <taxon>Bacilli</taxon>
        <taxon>Bacillales</taxon>
        <taxon>Paenibacillaceae</taxon>
        <taxon>Brevibacillus</taxon>
    </lineage>
</organism>
<sequence>MSKKDYILTIIEKFEKHNDMMPERLQAVIKEVKQDIENVPAETFYLQTNGVVTQSATSGDSERNDPLFRLSEVYFDLKKLAETNRDTHPDLISAITQYEGLLNESEGYSPE</sequence>
<dbReference type="RefSeq" id="WP_088907341.1">
    <property type="nucleotide sequence ID" value="NZ_CP018145.1"/>
</dbReference>
<evidence type="ECO:0000313" key="1">
    <source>
        <dbReference type="EMBL" id="ASJ53542.1"/>
    </source>
</evidence>
<gene>
    <name evidence="1" type="ORF">BP422_08200</name>
</gene>